<organism evidence="4 5">
    <name type="scientific">Lysinibacillus composti</name>
    <dbReference type="NCBI Taxonomy" id="720633"/>
    <lineage>
        <taxon>Bacteria</taxon>
        <taxon>Bacillati</taxon>
        <taxon>Bacillota</taxon>
        <taxon>Bacilli</taxon>
        <taxon>Bacillales</taxon>
        <taxon>Bacillaceae</taxon>
        <taxon>Lysinibacillus</taxon>
    </lineage>
</organism>
<name>A0A3N9U6K9_9BACI</name>
<dbReference type="RefSeq" id="WP_124766829.1">
    <property type="nucleotide sequence ID" value="NZ_JAFBDY010000031.1"/>
</dbReference>
<accession>A0A3N9U6K9</accession>
<evidence type="ECO:0000313" key="5">
    <source>
        <dbReference type="Proteomes" id="UP000274033"/>
    </source>
</evidence>
<keyword evidence="3" id="KW-1133">Transmembrane helix</keyword>
<feature type="compositionally biased region" description="Low complexity" evidence="2">
    <location>
        <begin position="307"/>
        <end position="350"/>
    </location>
</feature>
<dbReference type="PANTHER" id="PTHR40903:SF1">
    <property type="entry name" value="HYPHALLY REGULATED CELL WALL PROTEIN 3"/>
    <property type="match status" value="1"/>
</dbReference>
<sequence length="481" mass="52112">MDRQKILKHFVRRAKRSLAIEKMLPTIQHGILCALIFSAAILLISRLFIFPYYSNVSQGVGVGTLIITAIITWLKRVKEKEALTRLDAFYPHNELVTALSFKEEQHPLVNVLLTKAEKESVTSYELFKKREKKLWKAKSLIGILVMAIVLGVLTIFPSATQQEAVVIEKEDKIIKELKKDITKLEERTQSEQIKKQLQELANSLNKAETSEEALREVVKKQKELQLQEQQLKEKDQLAQLGGSDESKSLTAEEQKRLQELAELQNEFANNANNTQSALGKLGKPISFDLQNAIAQGSESQIDDTSSESDNNSSSNTEDQNQSNSQTGGQSQQGQGNNNGQNQGNSSSNSGQGQGNNGSSGQGQGNGGGAGQGAGNGSGTGGQGQSSGGRGAGLGQGSRDLLSIPERIGGSSETTADGGPLGEGEEVGEQKGSVPVTRGNVRPYEEVLGNYKDSYIESSDRMKLPKDLQDIVQSYFSSIEAE</sequence>
<comment type="caution">
    <text evidence="4">The sequence shown here is derived from an EMBL/GenBank/DDBJ whole genome shotgun (WGS) entry which is preliminary data.</text>
</comment>
<feature type="transmembrane region" description="Helical" evidence="3">
    <location>
        <begin position="56"/>
        <end position="74"/>
    </location>
</feature>
<feature type="transmembrane region" description="Helical" evidence="3">
    <location>
        <begin position="31"/>
        <end position="50"/>
    </location>
</feature>
<feature type="transmembrane region" description="Helical" evidence="3">
    <location>
        <begin position="139"/>
        <end position="159"/>
    </location>
</feature>
<keyword evidence="5" id="KW-1185">Reference proteome</keyword>
<feature type="compositionally biased region" description="Gly residues" evidence="2">
    <location>
        <begin position="351"/>
        <end position="395"/>
    </location>
</feature>
<evidence type="ECO:0000313" key="4">
    <source>
        <dbReference type="EMBL" id="RQW72283.1"/>
    </source>
</evidence>
<keyword evidence="3" id="KW-0472">Membrane</keyword>
<protein>
    <recommendedName>
        <fullName evidence="6">Cdk activating kinase (CAK)/RNA polymerase II transcription initiation/nucleotide excision repair factor TFIIH/TFIIK, cyclin H subunit</fullName>
    </recommendedName>
</protein>
<feature type="coiled-coil region" evidence="1">
    <location>
        <begin position="167"/>
        <end position="266"/>
    </location>
</feature>
<dbReference type="PANTHER" id="PTHR40903">
    <property type="entry name" value="GLYCINE-RICH CELL WALL STRUCTURAL PROTEIN 1-LIKE"/>
    <property type="match status" value="1"/>
</dbReference>
<dbReference type="EMBL" id="RRCT01000029">
    <property type="protein sequence ID" value="RQW72283.1"/>
    <property type="molecule type" value="Genomic_DNA"/>
</dbReference>
<evidence type="ECO:0000256" key="3">
    <source>
        <dbReference type="SAM" id="Phobius"/>
    </source>
</evidence>
<feature type="region of interest" description="Disordered" evidence="2">
    <location>
        <begin position="295"/>
        <end position="439"/>
    </location>
</feature>
<gene>
    <name evidence="4" type="ORF">EBB45_18515</name>
</gene>
<dbReference type="Proteomes" id="UP000274033">
    <property type="component" value="Unassembled WGS sequence"/>
</dbReference>
<evidence type="ECO:0000256" key="1">
    <source>
        <dbReference type="SAM" id="Coils"/>
    </source>
</evidence>
<proteinExistence type="predicted"/>
<dbReference type="AlphaFoldDB" id="A0A3N9U6K9"/>
<keyword evidence="3" id="KW-0812">Transmembrane</keyword>
<reference evidence="4 5" key="1">
    <citation type="journal article" date="2013" name="J. Microbiol.">
        <title>Lysinibacillus chungkukjangi sp. nov., isolated from Chungkukjang, Korean fermented soybean food.</title>
        <authorList>
            <person name="Kim S.J."/>
            <person name="Jang Y.H."/>
            <person name="Hamada M."/>
            <person name="Ahn J.H."/>
            <person name="Weon H.Y."/>
            <person name="Suzuki K."/>
            <person name="Whang K.S."/>
            <person name="Kwon S.W."/>
        </authorList>
    </citation>
    <scope>NUCLEOTIDE SEQUENCE [LARGE SCALE GENOMIC DNA]</scope>
    <source>
        <strain evidence="4 5">MCCC 1A12701</strain>
    </source>
</reference>
<evidence type="ECO:0000256" key="2">
    <source>
        <dbReference type="SAM" id="MobiDB-lite"/>
    </source>
</evidence>
<evidence type="ECO:0008006" key="6">
    <source>
        <dbReference type="Google" id="ProtNLM"/>
    </source>
</evidence>
<dbReference type="OrthoDB" id="2380672at2"/>
<keyword evidence="1" id="KW-0175">Coiled coil</keyword>